<feature type="transmembrane region" description="Helical" evidence="6">
    <location>
        <begin position="160"/>
        <end position="181"/>
    </location>
</feature>
<sequence length="479" mass="51064">MFNSSMILAILPEILLLLLGLLILILDIVLKGKDGRNLGWVAAGGLLFILVLNVFLAKPTMPTDVFGGMIRYDMLGYVFKMLFIFGAMLTSLFMMDSEKLGNRGESYILLLVATIGMNLMASATDLIMLYLAIETTSIPMYILAGFMRDDKKSTEAGLKYLLFGAMASTVMLYGFSLIFGFTGTTALGAISGFSLPLALGVIVLILVGIAFKISLAPFHFWAPDVYEGAPTPITGFLSTASKAAGFAVLMRLFIGLFPPASAYAPSWTLIMAVLATITMTVGNVVALSQSNIKRMLAYSSIAHAGYALVGVVSLSELGVGSVTFYLIAYVLTNLAAFGIIAAFSKVTGSEKISDFAGMSRRNSGLALAMLVAFLSLTGMPPFGGFVAKVFVFAAAVKADMVWLAIVGILNSIVGLYYYLTVLKVVYLHRMEGENEEAHPIPLSRPYAIALSVLSAGILLIGIIFGPWFNIASSAAAGLF</sequence>
<keyword evidence="6" id="KW-0520">NAD</keyword>
<evidence type="ECO:0000313" key="10">
    <source>
        <dbReference type="Proteomes" id="UP000614469"/>
    </source>
</evidence>
<dbReference type="PANTHER" id="PTHR22773">
    <property type="entry name" value="NADH DEHYDROGENASE"/>
    <property type="match status" value="1"/>
</dbReference>
<dbReference type="HAMAP" id="MF_00445">
    <property type="entry name" value="NDH1_NuoN_1"/>
    <property type="match status" value="1"/>
</dbReference>
<protein>
    <recommendedName>
        <fullName evidence="6">NADH-quinone oxidoreductase subunit N</fullName>
        <ecNumber evidence="6">7.1.1.-</ecNumber>
    </recommendedName>
    <alternativeName>
        <fullName evidence="6">NADH dehydrogenase I subunit N</fullName>
    </alternativeName>
    <alternativeName>
        <fullName evidence="6">NDH-1 subunit N</fullName>
    </alternativeName>
</protein>
<evidence type="ECO:0000256" key="4">
    <source>
        <dbReference type="ARBA" id="ARBA00022989"/>
    </source>
</evidence>
<dbReference type="InterPro" id="IPR003918">
    <property type="entry name" value="NADH_UbQ_OxRdtase"/>
</dbReference>
<name>A0A8J6NIE0_9CHLR</name>
<reference evidence="9 10" key="1">
    <citation type="submission" date="2020-08" db="EMBL/GenBank/DDBJ databases">
        <title>Bridging the membrane lipid divide: bacteria of the FCB group superphylum have the potential to synthesize archaeal ether lipids.</title>
        <authorList>
            <person name="Villanueva L."/>
            <person name="Von Meijenfeldt F.A.B."/>
            <person name="Westbye A.B."/>
            <person name="Yadav S."/>
            <person name="Hopmans E.C."/>
            <person name="Dutilh B.E."/>
            <person name="Sinninghe Damste J.S."/>
        </authorList>
    </citation>
    <scope>NUCLEOTIDE SEQUENCE [LARGE SCALE GENOMIC DNA]</scope>
    <source>
        <strain evidence="9">NIOZ-UU36</strain>
    </source>
</reference>
<dbReference type="EC" id="7.1.1.-" evidence="6"/>
<feature type="transmembrane region" description="Helical" evidence="6">
    <location>
        <begin position="243"/>
        <end position="261"/>
    </location>
</feature>
<keyword evidence="5 6" id="KW-0472">Membrane</keyword>
<organism evidence="9 10">
    <name type="scientific">Candidatus Desulfolinea nitratireducens</name>
    <dbReference type="NCBI Taxonomy" id="2841698"/>
    <lineage>
        <taxon>Bacteria</taxon>
        <taxon>Bacillati</taxon>
        <taxon>Chloroflexota</taxon>
        <taxon>Anaerolineae</taxon>
        <taxon>Anaerolineales</taxon>
        <taxon>Anaerolineales incertae sedis</taxon>
        <taxon>Candidatus Desulfolinea</taxon>
    </lineage>
</organism>
<feature type="domain" description="NADH:quinone oxidoreductase/Mrp antiporter transmembrane" evidence="8">
    <location>
        <begin position="123"/>
        <end position="412"/>
    </location>
</feature>
<feature type="transmembrane region" description="Helical" evidence="6">
    <location>
        <begin position="38"/>
        <end position="57"/>
    </location>
</feature>
<dbReference type="GO" id="GO:0050136">
    <property type="term" value="F:NADH dehydrogenase (quinone) (non-electrogenic) activity"/>
    <property type="evidence" value="ECO:0007669"/>
    <property type="project" value="UniProtKB-UniRule"/>
</dbReference>
<dbReference type="InterPro" id="IPR001750">
    <property type="entry name" value="ND/Mrp_TM"/>
</dbReference>
<dbReference type="PRINTS" id="PR01437">
    <property type="entry name" value="NUOXDRDTASE4"/>
</dbReference>
<keyword evidence="6" id="KW-0813">Transport</keyword>
<comment type="caution">
    <text evidence="9">The sequence shown here is derived from an EMBL/GenBank/DDBJ whole genome shotgun (WGS) entry which is preliminary data.</text>
</comment>
<dbReference type="InterPro" id="IPR010096">
    <property type="entry name" value="NADH-Q_OxRdtase_suN/2"/>
</dbReference>
<feature type="transmembrane region" description="Helical" evidence="6">
    <location>
        <begin position="365"/>
        <end position="395"/>
    </location>
</feature>
<dbReference type="Proteomes" id="UP000614469">
    <property type="component" value="Unassembled WGS sequence"/>
</dbReference>
<keyword evidence="6" id="KW-1278">Translocase</keyword>
<dbReference type="GO" id="GO:0005886">
    <property type="term" value="C:plasma membrane"/>
    <property type="evidence" value="ECO:0007669"/>
    <property type="project" value="UniProtKB-SubCell"/>
</dbReference>
<dbReference type="GO" id="GO:0012505">
    <property type="term" value="C:endomembrane system"/>
    <property type="evidence" value="ECO:0007669"/>
    <property type="project" value="UniProtKB-SubCell"/>
</dbReference>
<feature type="transmembrane region" description="Helical" evidence="6">
    <location>
        <begin position="401"/>
        <end position="425"/>
    </location>
</feature>
<feature type="transmembrane region" description="Helical" evidence="6">
    <location>
        <begin position="107"/>
        <end position="123"/>
    </location>
</feature>
<evidence type="ECO:0000256" key="3">
    <source>
        <dbReference type="ARBA" id="ARBA00022692"/>
    </source>
</evidence>
<keyword evidence="6" id="KW-0830">Ubiquinone</keyword>
<comment type="subunit">
    <text evidence="6">NDH-1 is composed of 14 different subunits. Subunits NuoA, H, J, K, L, M, N constitute the membrane sector of the complex.</text>
</comment>
<comment type="subcellular location">
    <subcellularLocation>
        <location evidence="6">Cell membrane</location>
        <topology evidence="6">Multi-pass membrane protein</topology>
    </subcellularLocation>
    <subcellularLocation>
        <location evidence="1">Endomembrane system</location>
        <topology evidence="1">Multi-pass membrane protein</topology>
    </subcellularLocation>
    <subcellularLocation>
        <location evidence="7">Membrane</location>
        <topology evidence="7">Multi-pass membrane protein</topology>
    </subcellularLocation>
</comment>
<evidence type="ECO:0000256" key="5">
    <source>
        <dbReference type="ARBA" id="ARBA00023136"/>
    </source>
</evidence>
<evidence type="ECO:0000313" key="9">
    <source>
        <dbReference type="EMBL" id="MBC8334715.1"/>
    </source>
</evidence>
<feature type="transmembrane region" description="Helical" evidence="6">
    <location>
        <begin position="6"/>
        <end position="26"/>
    </location>
</feature>
<feature type="transmembrane region" description="Helical" evidence="6">
    <location>
        <begin position="446"/>
        <end position="468"/>
    </location>
</feature>
<dbReference type="NCBIfam" id="TIGR01770">
    <property type="entry name" value="NDH_I_N"/>
    <property type="match status" value="1"/>
</dbReference>
<dbReference type="GO" id="GO:0048038">
    <property type="term" value="F:quinone binding"/>
    <property type="evidence" value="ECO:0007669"/>
    <property type="project" value="UniProtKB-KW"/>
</dbReference>
<proteinExistence type="inferred from homology"/>
<evidence type="ECO:0000256" key="7">
    <source>
        <dbReference type="RuleBase" id="RU000320"/>
    </source>
</evidence>
<accession>A0A8J6NIE0</accession>
<comment type="similarity">
    <text evidence="6">Belongs to the complex I subunit 2 family.</text>
</comment>
<dbReference type="GO" id="GO:0008137">
    <property type="term" value="F:NADH dehydrogenase (ubiquinone) activity"/>
    <property type="evidence" value="ECO:0007669"/>
    <property type="project" value="InterPro"/>
</dbReference>
<evidence type="ECO:0000259" key="8">
    <source>
        <dbReference type="Pfam" id="PF00361"/>
    </source>
</evidence>
<dbReference type="EMBL" id="JACNJN010000077">
    <property type="protein sequence ID" value="MBC8334715.1"/>
    <property type="molecule type" value="Genomic_DNA"/>
</dbReference>
<dbReference type="AlphaFoldDB" id="A0A8J6NIE0"/>
<feature type="transmembrane region" description="Helical" evidence="6">
    <location>
        <begin position="267"/>
        <end position="288"/>
    </location>
</feature>
<gene>
    <name evidence="6" type="primary">nuoN</name>
    <name evidence="9" type="ORF">H8E29_05580</name>
</gene>
<comment type="function">
    <text evidence="6">NDH-1 shuttles electrons from NADH, via FMN and iron-sulfur (Fe-S) centers, to quinones in the respiratory chain. The immediate electron acceptor for the enzyme in this species is believed to be ubiquinone. Couples the redox reaction to proton translocation (for every two electrons transferred, four hydrogen ions are translocated across the cytoplasmic membrane), and thus conserves the redox energy in a proton gradient.</text>
</comment>
<keyword evidence="4 6" id="KW-1133">Transmembrane helix</keyword>
<feature type="transmembrane region" description="Helical" evidence="6">
    <location>
        <begin position="326"/>
        <end position="344"/>
    </location>
</feature>
<keyword evidence="6" id="KW-0874">Quinone</keyword>
<feature type="transmembrane region" description="Helical" evidence="6">
    <location>
        <begin position="187"/>
        <end position="211"/>
    </location>
</feature>
<dbReference type="Pfam" id="PF00361">
    <property type="entry name" value="Proton_antipo_M"/>
    <property type="match status" value="1"/>
</dbReference>
<evidence type="ECO:0000256" key="1">
    <source>
        <dbReference type="ARBA" id="ARBA00004127"/>
    </source>
</evidence>
<evidence type="ECO:0000256" key="2">
    <source>
        <dbReference type="ARBA" id="ARBA00022475"/>
    </source>
</evidence>
<keyword evidence="3 6" id="KW-0812">Transmembrane</keyword>
<evidence type="ECO:0000256" key="6">
    <source>
        <dbReference type="HAMAP-Rule" id="MF_00445"/>
    </source>
</evidence>
<feature type="transmembrane region" description="Helical" evidence="6">
    <location>
        <begin position="295"/>
        <end position="314"/>
    </location>
</feature>
<dbReference type="GO" id="GO:0042773">
    <property type="term" value="P:ATP synthesis coupled electron transport"/>
    <property type="evidence" value="ECO:0007669"/>
    <property type="project" value="InterPro"/>
</dbReference>
<comment type="catalytic activity">
    <reaction evidence="6">
        <text>a quinone + NADH + 5 H(+)(in) = a quinol + NAD(+) + 4 H(+)(out)</text>
        <dbReference type="Rhea" id="RHEA:57888"/>
        <dbReference type="ChEBI" id="CHEBI:15378"/>
        <dbReference type="ChEBI" id="CHEBI:24646"/>
        <dbReference type="ChEBI" id="CHEBI:57540"/>
        <dbReference type="ChEBI" id="CHEBI:57945"/>
        <dbReference type="ChEBI" id="CHEBI:132124"/>
    </reaction>
</comment>
<keyword evidence="2 6" id="KW-1003">Cell membrane</keyword>
<feature type="transmembrane region" description="Helical" evidence="6">
    <location>
        <begin position="77"/>
        <end position="95"/>
    </location>
</feature>